<dbReference type="InParanoid" id="K5XFN8"/>
<dbReference type="KEGG" id="abp:AGABI1DRAFT126395"/>
<keyword evidence="2" id="KW-1185">Reference proteome</keyword>
<dbReference type="OMA" id="LIDFHCR"/>
<dbReference type="HOGENOM" id="CLU_077700_0_0_1"/>
<gene>
    <name evidence="1" type="ORF">AGABI1DRAFT_126395</name>
</gene>
<reference evidence="2" key="1">
    <citation type="journal article" date="2012" name="Proc. Natl. Acad. Sci. U.S.A.">
        <title>Genome sequence of the button mushroom Agaricus bisporus reveals mechanisms governing adaptation to a humic-rich ecological niche.</title>
        <authorList>
            <person name="Morin E."/>
            <person name="Kohler A."/>
            <person name="Baker A.R."/>
            <person name="Foulongne-Oriol M."/>
            <person name="Lombard V."/>
            <person name="Nagy L.G."/>
            <person name="Ohm R.A."/>
            <person name="Patyshakuliyeva A."/>
            <person name="Brun A."/>
            <person name="Aerts A.L."/>
            <person name="Bailey A.M."/>
            <person name="Billette C."/>
            <person name="Coutinho P.M."/>
            <person name="Deakin G."/>
            <person name="Doddapaneni H."/>
            <person name="Floudas D."/>
            <person name="Grimwood J."/>
            <person name="Hilden K."/>
            <person name="Kuees U."/>
            <person name="LaButti K.M."/>
            <person name="Lapidus A."/>
            <person name="Lindquist E.A."/>
            <person name="Lucas S.M."/>
            <person name="Murat C."/>
            <person name="Riley R.W."/>
            <person name="Salamov A.A."/>
            <person name="Schmutz J."/>
            <person name="Subramanian V."/>
            <person name="Woesten H.A.B."/>
            <person name="Xu J."/>
            <person name="Eastwood D.C."/>
            <person name="Foster G.D."/>
            <person name="Sonnenberg A.S."/>
            <person name="Cullen D."/>
            <person name="de Vries R.P."/>
            <person name="Lundell T."/>
            <person name="Hibbett D.S."/>
            <person name="Henrissat B."/>
            <person name="Burton K.S."/>
            <person name="Kerrigan R.W."/>
            <person name="Challen M.P."/>
            <person name="Grigoriev I.V."/>
            <person name="Martin F."/>
        </authorList>
    </citation>
    <scope>NUCLEOTIDE SEQUENCE [LARGE SCALE GENOMIC DNA]</scope>
    <source>
        <strain evidence="2">JB137-S8 / ATCC MYA-4627 / FGSC 10392</strain>
    </source>
</reference>
<dbReference type="AlphaFoldDB" id="K5XFN8"/>
<accession>K5XFN8</accession>
<name>K5XFN8_AGABU</name>
<dbReference type="GeneID" id="18826482"/>
<dbReference type="EMBL" id="JH971387">
    <property type="protein sequence ID" value="EKM82047.1"/>
    <property type="molecule type" value="Genomic_DNA"/>
</dbReference>
<dbReference type="Proteomes" id="UP000008493">
    <property type="component" value="Unassembled WGS sequence"/>
</dbReference>
<evidence type="ECO:0008006" key="3">
    <source>
        <dbReference type="Google" id="ProtNLM"/>
    </source>
</evidence>
<proteinExistence type="predicted"/>
<evidence type="ECO:0000313" key="2">
    <source>
        <dbReference type="Proteomes" id="UP000008493"/>
    </source>
</evidence>
<protein>
    <recommendedName>
        <fullName evidence="3">F-box domain-containing protein</fullName>
    </recommendedName>
</protein>
<dbReference type="RefSeq" id="XP_007327791.1">
    <property type="nucleotide sequence ID" value="XM_007327729.1"/>
</dbReference>
<evidence type="ECO:0000313" key="1">
    <source>
        <dbReference type="EMBL" id="EKM82047.1"/>
    </source>
</evidence>
<sequence>MHIDNPRPENSWSPRRDERLFLPKSANIRQIYLRCPYLLDFRLACATLSLTHVDLLECPIDFAMEFLLKCPNLIDFHCRIPVYPSKIKNPRTMLASPLVLNHLSTFTWFTNPTLDCISQWDIVLFEHIQFPALKTFNWWVGHGVYYLDLIANDATIVFLSRFPHSLTTLELGGIDYNPFEETFDHFLPLTGVTQLRLSHCEYRFVEQTISALSRRADGRSILFPKLTSLIIDYRVIGGRTPPWVMFRAECGIKLAQIVRSRIGLIDEFKLVVGGAQLTRRWNEGSWQAVREVMRDELDLVIIENGFPVVVI</sequence>
<organism evidence="1 2">
    <name type="scientific">Agaricus bisporus var. burnettii (strain JB137-S8 / ATCC MYA-4627 / FGSC 10392)</name>
    <name type="common">White button mushroom</name>
    <dbReference type="NCBI Taxonomy" id="597362"/>
    <lineage>
        <taxon>Eukaryota</taxon>
        <taxon>Fungi</taxon>
        <taxon>Dikarya</taxon>
        <taxon>Basidiomycota</taxon>
        <taxon>Agaricomycotina</taxon>
        <taxon>Agaricomycetes</taxon>
        <taxon>Agaricomycetidae</taxon>
        <taxon>Agaricales</taxon>
        <taxon>Agaricineae</taxon>
        <taxon>Agaricaceae</taxon>
        <taxon>Agaricus</taxon>
    </lineage>
</organism>